<evidence type="ECO:0000313" key="1">
    <source>
        <dbReference type="EMBL" id="PSL12757.1"/>
    </source>
</evidence>
<dbReference type="AlphaFoldDB" id="A0A2P8ETF2"/>
<protein>
    <submittedName>
        <fullName evidence="1">Sporulation-control protein</fullName>
    </submittedName>
</protein>
<name>A0A2P8ETF2_9GAMM</name>
<dbReference type="EMBL" id="PYGI01000016">
    <property type="protein sequence ID" value="PSL12757.1"/>
    <property type="molecule type" value="Genomic_DNA"/>
</dbReference>
<proteinExistence type="predicted"/>
<comment type="caution">
    <text evidence="1">The sequence shown here is derived from an EMBL/GenBank/DDBJ whole genome shotgun (WGS) entry which is preliminary data.</text>
</comment>
<dbReference type="Proteomes" id="UP000242133">
    <property type="component" value="Unassembled WGS sequence"/>
</dbReference>
<dbReference type="PANTHER" id="PTHR40053:SF1">
    <property type="entry name" value="SPORULATION-CONTROL PROTEIN SPO0M"/>
    <property type="match status" value="1"/>
</dbReference>
<dbReference type="PANTHER" id="PTHR40053">
    <property type="entry name" value="SPORULATION-CONTROL PROTEIN SPO0M"/>
    <property type="match status" value="1"/>
</dbReference>
<organism evidence="1 2">
    <name type="scientific">Marinobacterium halophilum</name>
    <dbReference type="NCBI Taxonomy" id="267374"/>
    <lineage>
        <taxon>Bacteria</taxon>
        <taxon>Pseudomonadati</taxon>
        <taxon>Pseudomonadota</taxon>
        <taxon>Gammaproteobacteria</taxon>
        <taxon>Oceanospirillales</taxon>
        <taxon>Oceanospirillaceae</taxon>
        <taxon>Marinobacterium</taxon>
    </lineage>
</organism>
<dbReference type="Pfam" id="PF07070">
    <property type="entry name" value="Spo0M"/>
    <property type="match status" value="1"/>
</dbReference>
<sequence>MLNSIMAKIGIGAAQVDTVPDSIDVTQGGRVTGSIRIKGGNAEQQIDRIELKLMTEAKQEVDDTQVRTGHMLAHYVIDEAFVLAAGEERSLPFAIELHPETPITVVPEGYNESKVWLETSLDIDFAIDPRDQDFLRVHPAPVVAACMRGMQEAGYRQVKADVEKGFLSGQGFRSTSGIYQELEYKPGGFGLGWNRIKEVELSFIYRRDAVHLIVELDRSFSGDGYRCLTLRPDANDDEVRTLLAGLLQ</sequence>
<reference evidence="1 2" key="1">
    <citation type="submission" date="2018-03" db="EMBL/GenBank/DDBJ databases">
        <title>Genomic Encyclopedia of Archaeal and Bacterial Type Strains, Phase II (KMG-II): from individual species to whole genera.</title>
        <authorList>
            <person name="Goeker M."/>
        </authorList>
    </citation>
    <scope>NUCLEOTIDE SEQUENCE [LARGE SCALE GENOMIC DNA]</scope>
    <source>
        <strain evidence="1 2">DSM 17586</strain>
    </source>
</reference>
<dbReference type="InterPro" id="IPR009776">
    <property type="entry name" value="Spore_0_M"/>
</dbReference>
<evidence type="ECO:0000313" key="2">
    <source>
        <dbReference type="Proteomes" id="UP000242133"/>
    </source>
</evidence>
<accession>A0A2P8ETF2</accession>
<keyword evidence="2" id="KW-1185">Reference proteome</keyword>
<dbReference type="OrthoDB" id="2351239at2"/>
<gene>
    <name evidence="1" type="ORF">CLV44_116116</name>
</gene>
<dbReference type="RefSeq" id="WP_106592375.1">
    <property type="nucleotide sequence ID" value="NZ_PYGI01000016.1"/>
</dbReference>